<accession>A0A8T5GFK4</accession>
<evidence type="ECO:0000313" key="4">
    <source>
        <dbReference type="Proteomes" id="UP000722459"/>
    </source>
</evidence>
<evidence type="ECO:0000256" key="1">
    <source>
        <dbReference type="ARBA" id="ARBA00007458"/>
    </source>
</evidence>
<dbReference type="InterPro" id="IPR007562">
    <property type="entry name" value="Transglutaminase-like_domain"/>
</dbReference>
<evidence type="ECO:0000259" key="2">
    <source>
        <dbReference type="Pfam" id="PF04473"/>
    </source>
</evidence>
<sequence length="188" mass="22003">MAQNDELNLCKFLLQKYADIINEREQRTIGEIKDLVDGTDLTIQSIVEDTKNENYEQSLRNTYKFVTDEISYVDAELSLNYWMSAREIMEIKTADDEDLSVFLCACMKALGDDKAEVIIAELDNLQTHAFVSTEIEDKFLILDAPQKDEFDKYFGKKTDILSNYTFKGSKIKRFLYRFNSEKYEQFLE</sequence>
<dbReference type="Proteomes" id="UP000722459">
    <property type="component" value="Unassembled WGS sequence"/>
</dbReference>
<dbReference type="AlphaFoldDB" id="A0A8T5GFK4"/>
<evidence type="ECO:0000313" key="3">
    <source>
        <dbReference type="EMBL" id="MBT4870682.1"/>
    </source>
</evidence>
<gene>
    <name evidence="3" type="ORF">HON47_03855</name>
</gene>
<dbReference type="EMBL" id="JABJNZ010000051">
    <property type="protein sequence ID" value="MBT4870682.1"/>
    <property type="molecule type" value="Genomic_DNA"/>
</dbReference>
<comment type="similarity">
    <text evidence="1">Belongs to the UPF0252 family.</text>
</comment>
<dbReference type="Pfam" id="PF04473">
    <property type="entry name" value="DUF553"/>
    <property type="match status" value="1"/>
</dbReference>
<comment type="caution">
    <text evidence="3">The sequence shown here is derived from an EMBL/GenBank/DDBJ whole genome shotgun (WGS) entry which is preliminary data.</text>
</comment>
<name>A0A8T5GFK4_9ARCH</name>
<reference evidence="3" key="1">
    <citation type="journal article" date="2021" name="ISME J.">
        <title>Mercury methylation by metabolically versatile and cosmopolitan marine bacteria.</title>
        <authorList>
            <person name="Lin H."/>
            <person name="Ascher D.B."/>
            <person name="Myung Y."/>
            <person name="Lamborg C.H."/>
            <person name="Hallam S.J."/>
            <person name="Gionfriddo C.M."/>
            <person name="Holt K.E."/>
            <person name="Moreau J.W."/>
        </authorList>
    </citation>
    <scope>NUCLEOTIDE SEQUENCE</scope>
    <source>
        <strain evidence="3">SI075_bin30</strain>
    </source>
</reference>
<protein>
    <recommendedName>
        <fullName evidence="2">Transglutaminase-like domain-containing protein</fullName>
    </recommendedName>
</protein>
<proteinExistence type="inferred from homology"/>
<dbReference type="Gene3D" id="3.10.620.30">
    <property type="match status" value="1"/>
</dbReference>
<feature type="domain" description="Transglutaminase-like" evidence="2">
    <location>
        <begin position="43"/>
        <end position="154"/>
    </location>
</feature>
<organism evidence="3 4">
    <name type="scientific">Candidatus Iainarchaeum sp</name>
    <dbReference type="NCBI Taxonomy" id="3101447"/>
    <lineage>
        <taxon>Archaea</taxon>
        <taxon>Candidatus Iainarchaeota</taxon>
        <taxon>Candidatus Iainarchaeia</taxon>
        <taxon>Candidatus Iainarchaeales</taxon>
        <taxon>Candidatus Iainarchaeaceae</taxon>
        <taxon>Candidatus Iainarchaeum</taxon>
    </lineage>
</organism>